<dbReference type="Gene3D" id="3.40.50.300">
    <property type="entry name" value="P-loop containing nucleotide triphosphate hydrolases"/>
    <property type="match status" value="1"/>
</dbReference>
<dbReference type="InterPro" id="IPR052922">
    <property type="entry name" value="Cytidylate_Kinase-2"/>
</dbReference>
<dbReference type="EMBL" id="FNHW01000001">
    <property type="protein sequence ID" value="SDN10327.1"/>
    <property type="molecule type" value="Genomic_DNA"/>
</dbReference>
<dbReference type="Proteomes" id="UP000199544">
    <property type="component" value="Unassembled WGS sequence"/>
</dbReference>
<dbReference type="OrthoDB" id="1201990at2"/>
<dbReference type="Pfam" id="PF13238">
    <property type="entry name" value="AAA_18"/>
    <property type="match status" value="1"/>
</dbReference>
<gene>
    <name evidence="1" type="ORF">SAMN04488137_3544</name>
</gene>
<keyword evidence="1" id="KW-0808">Transferase</keyword>
<dbReference type="GO" id="GO:0016301">
    <property type="term" value="F:kinase activity"/>
    <property type="evidence" value="ECO:0007669"/>
    <property type="project" value="UniProtKB-KW"/>
</dbReference>
<dbReference type="AlphaFoldDB" id="A0A1G9YMU6"/>
<dbReference type="STRING" id="459525.SAMN04488137_3544"/>
<evidence type="ECO:0000313" key="1">
    <source>
        <dbReference type="EMBL" id="SDN10327.1"/>
    </source>
</evidence>
<keyword evidence="1" id="KW-0418">Kinase</keyword>
<organism evidence="1 2">
    <name type="scientific">Fictibacillus solisalsi</name>
    <dbReference type="NCBI Taxonomy" id="459525"/>
    <lineage>
        <taxon>Bacteria</taxon>
        <taxon>Bacillati</taxon>
        <taxon>Bacillota</taxon>
        <taxon>Bacilli</taxon>
        <taxon>Bacillales</taxon>
        <taxon>Fictibacillaceae</taxon>
        <taxon>Fictibacillus</taxon>
    </lineage>
</organism>
<evidence type="ECO:0000313" key="2">
    <source>
        <dbReference type="Proteomes" id="UP000199544"/>
    </source>
</evidence>
<protein>
    <submittedName>
        <fullName evidence="1">Shikimate kinase</fullName>
    </submittedName>
</protein>
<dbReference type="RefSeq" id="WP_090236369.1">
    <property type="nucleotide sequence ID" value="NZ_FNHW01000001.1"/>
</dbReference>
<keyword evidence="2" id="KW-1185">Reference proteome</keyword>
<dbReference type="InterPro" id="IPR027417">
    <property type="entry name" value="P-loop_NTPase"/>
</dbReference>
<dbReference type="PANTHER" id="PTHR37816:SF2">
    <property type="entry name" value="DNA TOPOLOGY MODULATION PROTEIN FLAR-RELATED PROTEIN"/>
    <property type="match status" value="1"/>
</dbReference>
<dbReference type="SUPFAM" id="SSF52540">
    <property type="entry name" value="P-loop containing nucleoside triphosphate hydrolases"/>
    <property type="match status" value="1"/>
</dbReference>
<reference evidence="2" key="1">
    <citation type="submission" date="2016-10" db="EMBL/GenBank/DDBJ databases">
        <authorList>
            <person name="Varghese N."/>
            <person name="Submissions S."/>
        </authorList>
    </citation>
    <scope>NUCLEOTIDE SEQUENCE [LARGE SCALE GENOMIC DNA]</scope>
    <source>
        <strain evidence="2">CGMCC 1.6854</strain>
    </source>
</reference>
<sequence>MRIQIIGGSGTGKSTLAQYMSEKEKIKWIDTDQYLWKDDTFTENHPIEKRTEMYQADIESFSSYAVSGSIDSWYPQGFGNRNLLVFLSLDETIRLKRLRDREHQRENLTKPWRLDENGECTNDFLEWCKTYYTTKDKSSSGTFAQHAYLMKISKSPVLKLNSSQPVEKLYDKIIKEYKKYYPE</sequence>
<proteinExistence type="predicted"/>
<dbReference type="PANTHER" id="PTHR37816">
    <property type="entry name" value="YALI0E33011P"/>
    <property type="match status" value="1"/>
</dbReference>
<accession>A0A1G9YMU6</accession>
<name>A0A1G9YMU6_9BACL</name>